<dbReference type="Gene3D" id="3.50.50.100">
    <property type="match status" value="1"/>
</dbReference>
<evidence type="ECO:0000256" key="3">
    <source>
        <dbReference type="ARBA" id="ARBA00022827"/>
    </source>
</evidence>
<evidence type="ECO:0000313" key="8">
    <source>
        <dbReference type="EMBL" id="TEB32604.1"/>
    </source>
</evidence>
<dbReference type="SUPFAM" id="SSF51905">
    <property type="entry name" value="FAD/NAD(P)-binding domain"/>
    <property type="match status" value="2"/>
</dbReference>
<evidence type="ECO:0000259" key="6">
    <source>
        <dbReference type="Pfam" id="PF07992"/>
    </source>
</evidence>
<dbReference type="Proteomes" id="UP000298030">
    <property type="component" value="Unassembled WGS sequence"/>
</dbReference>
<comment type="caution">
    <text evidence="8">The sequence shown here is derived from an EMBL/GenBank/DDBJ whole genome shotgun (WGS) entry which is preliminary data.</text>
</comment>
<feature type="domain" description="External alternative NADH-ubiquinone oxidoreductase-like C-terminal" evidence="7">
    <location>
        <begin position="408"/>
        <end position="470"/>
    </location>
</feature>
<evidence type="ECO:0000256" key="5">
    <source>
        <dbReference type="ARBA" id="ARBA00023027"/>
    </source>
</evidence>
<dbReference type="InterPro" id="IPR045024">
    <property type="entry name" value="NDH-2"/>
</dbReference>
<dbReference type="InterPro" id="IPR023753">
    <property type="entry name" value="FAD/NAD-binding_dom"/>
</dbReference>
<dbReference type="EMBL" id="QPFP01000014">
    <property type="protein sequence ID" value="TEB32604.1"/>
    <property type="molecule type" value="Genomic_DNA"/>
</dbReference>
<dbReference type="InterPro" id="IPR054585">
    <property type="entry name" value="NDH2-like_C"/>
</dbReference>
<organism evidence="8 9">
    <name type="scientific">Coprinellus micaceus</name>
    <name type="common">Glistening ink-cap mushroom</name>
    <name type="synonym">Coprinus micaceus</name>
    <dbReference type="NCBI Taxonomy" id="71717"/>
    <lineage>
        <taxon>Eukaryota</taxon>
        <taxon>Fungi</taxon>
        <taxon>Dikarya</taxon>
        <taxon>Basidiomycota</taxon>
        <taxon>Agaricomycotina</taxon>
        <taxon>Agaricomycetes</taxon>
        <taxon>Agaricomycetidae</taxon>
        <taxon>Agaricales</taxon>
        <taxon>Agaricineae</taxon>
        <taxon>Psathyrellaceae</taxon>
        <taxon>Coprinellus</taxon>
    </lineage>
</organism>
<evidence type="ECO:0000256" key="2">
    <source>
        <dbReference type="ARBA" id="ARBA00022630"/>
    </source>
</evidence>
<dbReference type="OrthoDB" id="9992747at2759"/>
<dbReference type="PRINTS" id="PR00368">
    <property type="entry name" value="FADPNR"/>
</dbReference>
<accession>A0A4Y7TF62</accession>
<comment type="similarity">
    <text evidence="1">Belongs to the NADH dehydrogenase family.</text>
</comment>
<reference evidence="8 9" key="1">
    <citation type="journal article" date="2019" name="Nat. Ecol. Evol.">
        <title>Megaphylogeny resolves global patterns of mushroom evolution.</title>
        <authorList>
            <person name="Varga T."/>
            <person name="Krizsan K."/>
            <person name="Foldi C."/>
            <person name="Dima B."/>
            <person name="Sanchez-Garcia M."/>
            <person name="Sanchez-Ramirez S."/>
            <person name="Szollosi G.J."/>
            <person name="Szarkandi J.G."/>
            <person name="Papp V."/>
            <person name="Albert L."/>
            <person name="Andreopoulos W."/>
            <person name="Angelini C."/>
            <person name="Antonin V."/>
            <person name="Barry K.W."/>
            <person name="Bougher N.L."/>
            <person name="Buchanan P."/>
            <person name="Buyck B."/>
            <person name="Bense V."/>
            <person name="Catcheside P."/>
            <person name="Chovatia M."/>
            <person name="Cooper J."/>
            <person name="Damon W."/>
            <person name="Desjardin D."/>
            <person name="Finy P."/>
            <person name="Geml J."/>
            <person name="Haridas S."/>
            <person name="Hughes K."/>
            <person name="Justo A."/>
            <person name="Karasinski D."/>
            <person name="Kautmanova I."/>
            <person name="Kiss B."/>
            <person name="Kocsube S."/>
            <person name="Kotiranta H."/>
            <person name="LaButti K.M."/>
            <person name="Lechner B.E."/>
            <person name="Liimatainen K."/>
            <person name="Lipzen A."/>
            <person name="Lukacs Z."/>
            <person name="Mihaltcheva S."/>
            <person name="Morgado L.N."/>
            <person name="Niskanen T."/>
            <person name="Noordeloos M.E."/>
            <person name="Ohm R.A."/>
            <person name="Ortiz-Santana B."/>
            <person name="Ovrebo C."/>
            <person name="Racz N."/>
            <person name="Riley R."/>
            <person name="Savchenko A."/>
            <person name="Shiryaev A."/>
            <person name="Soop K."/>
            <person name="Spirin V."/>
            <person name="Szebenyi C."/>
            <person name="Tomsovsky M."/>
            <person name="Tulloss R.E."/>
            <person name="Uehling J."/>
            <person name="Grigoriev I.V."/>
            <person name="Vagvolgyi C."/>
            <person name="Papp T."/>
            <person name="Martin F.M."/>
            <person name="Miettinen O."/>
            <person name="Hibbett D.S."/>
            <person name="Nagy L.G."/>
        </authorList>
    </citation>
    <scope>NUCLEOTIDE SEQUENCE [LARGE SCALE GENOMIC DNA]</scope>
    <source>
        <strain evidence="8 9">FP101781</strain>
    </source>
</reference>
<feature type="domain" description="FAD/NAD(P)-binding" evidence="6">
    <location>
        <begin position="39"/>
        <end position="383"/>
    </location>
</feature>
<dbReference type="InterPro" id="IPR036188">
    <property type="entry name" value="FAD/NAD-bd_sf"/>
</dbReference>
<dbReference type="GO" id="GO:0005739">
    <property type="term" value="C:mitochondrion"/>
    <property type="evidence" value="ECO:0007669"/>
    <property type="project" value="TreeGrafter"/>
</dbReference>
<name>A0A4Y7TF62_COPMI</name>
<gene>
    <name evidence="8" type="ORF">FA13DRAFT_1731084</name>
</gene>
<dbReference type="GO" id="GO:0003954">
    <property type="term" value="F:NADH dehydrogenase activity"/>
    <property type="evidence" value="ECO:0007669"/>
    <property type="project" value="InterPro"/>
</dbReference>
<proteinExistence type="inferred from homology"/>
<dbReference type="AlphaFoldDB" id="A0A4Y7TF62"/>
<keyword evidence="5" id="KW-0520">NAD</keyword>
<dbReference type="Pfam" id="PF07992">
    <property type="entry name" value="Pyr_redox_2"/>
    <property type="match status" value="1"/>
</dbReference>
<keyword evidence="9" id="KW-1185">Reference proteome</keyword>
<dbReference type="PANTHER" id="PTHR43706">
    <property type="entry name" value="NADH DEHYDROGENASE"/>
    <property type="match status" value="1"/>
</dbReference>
<protein>
    <submittedName>
        <fullName evidence="8">FAD/NAD(P)-binding domain-containing protein</fullName>
    </submittedName>
</protein>
<dbReference type="Pfam" id="PF22366">
    <property type="entry name" value="NDH2_C"/>
    <property type="match status" value="1"/>
</dbReference>
<sequence>MQVSLRASQSRTRLLQTRSLLRIGGTRAFGIGPGHYKQRLVILGSGWGGYGLLRGIDKDEWDVTVVSPNTYFNFTPLLASTAVGTLEFRTAVEPVRRYAPKINYYQAWCDDVDLKNKVLTCMPATRPPNAEPTGDGTVVKHHNPNGEPFHIRYDKLVVAVGAYSQTFNIPGVKEHAHFLKDVRDARRIRSRILECFEQANQPFLSDIERRNLLHFCIVGGGPTGVEFAAELHDLLHTDILRHYDKSLTRLAKISLYDVAPNILGMFDQNLRKYTEKTFSREGISLLTSHNVDKVEAGKLFVKEQGEVPFGMLVWSTGLAPNPLVQSLQGVKKDPKTSSIITDDHLNMIMEDGQANEDVWVIGDASKIEDAPLPATAQVASQKAKYLVKKLNRIVNDVEHKKPFEFHNQGSLAYIGNWKAIYDRTGTGAGEDGFMSKETGKMAWLLWRSAYFTMTLSWRNKILVPVYWFMNCM</sequence>
<evidence type="ECO:0000256" key="4">
    <source>
        <dbReference type="ARBA" id="ARBA00023002"/>
    </source>
</evidence>
<dbReference type="PANTHER" id="PTHR43706:SF17">
    <property type="entry name" value="NADH DEHYDROGENASE (EUROFUNG)"/>
    <property type="match status" value="1"/>
</dbReference>
<evidence type="ECO:0000256" key="1">
    <source>
        <dbReference type="ARBA" id="ARBA00005272"/>
    </source>
</evidence>
<keyword evidence="4" id="KW-0560">Oxidoreductase</keyword>
<evidence type="ECO:0000259" key="7">
    <source>
        <dbReference type="Pfam" id="PF22366"/>
    </source>
</evidence>
<dbReference type="STRING" id="71717.A0A4Y7TF62"/>
<evidence type="ECO:0000313" key="9">
    <source>
        <dbReference type="Proteomes" id="UP000298030"/>
    </source>
</evidence>
<keyword evidence="3" id="KW-0274">FAD</keyword>
<keyword evidence="2" id="KW-0285">Flavoprotein</keyword>